<comment type="caution">
    <text evidence="2">The sequence shown here is derived from an EMBL/GenBank/DDBJ whole genome shotgun (WGS) entry which is preliminary data.</text>
</comment>
<dbReference type="Proteomes" id="UP001190926">
    <property type="component" value="Unassembled WGS sequence"/>
</dbReference>
<keyword evidence="1" id="KW-1133">Transmembrane helix</keyword>
<evidence type="ECO:0000313" key="3">
    <source>
        <dbReference type="Proteomes" id="UP001190926"/>
    </source>
</evidence>
<reference evidence="2 3" key="1">
    <citation type="journal article" date="2021" name="Nat. Commun.">
        <title>Incipient diploidization of the medicinal plant Perilla within 10,000 years.</title>
        <authorList>
            <person name="Zhang Y."/>
            <person name="Shen Q."/>
            <person name="Leng L."/>
            <person name="Zhang D."/>
            <person name="Chen S."/>
            <person name="Shi Y."/>
            <person name="Ning Z."/>
            <person name="Chen S."/>
        </authorList>
    </citation>
    <scope>NUCLEOTIDE SEQUENCE [LARGE SCALE GENOMIC DNA]</scope>
    <source>
        <strain evidence="3">cv. PC099</strain>
    </source>
</reference>
<evidence type="ECO:0000256" key="1">
    <source>
        <dbReference type="SAM" id="Phobius"/>
    </source>
</evidence>
<dbReference type="PANTHER" id="PTHR31170:SF25">
    <property type="entry name" value="BNAA09G04570D PROTEIN"/>
    <property type="match status" value="1"/>
</dbReference>
<name>A0AAD4PCW1_PERFH</name>
<protein>
    <submittedName>
        <fullName evidence="2">Uncharacterized protein</fullName>
    </submittedName>
</protein>
<gene>
    <name evidence="2" type="ORF">C2S53_012432</name>
</gene>
<dbReference type="InterPro" id="IPR004158">
    <property type="entry name" value="DUF247_pln"/>
</dbReference>
<keyword evidence="1" id="KW-0812">Transmembrane</keyword>
<keyword evidence="1" id="KW-0472">Membrane</keyword>
<dbReference type="PANTHER" id="PTHR31170">
    <property type="entry name" value="BNAC04G53230D PROTEIN"/>
    <property type="match status" value="1"/>
</dbReference>
<sequence>MSKLSERRDNAIVRVDYLLHQLQNPIESQPQISRVDDQLRQVNGKDYEPETVAIGPIHRGKDSLMNMEHHKVRYLKQLLQRIERLSIEKCVIKLREIEEQARQCYPQAFHLDRDEFVVMLLLDGCFVIELVRKYWFEDLRDKNDPIFKYDHTLSRIKRDLMLLENQLPFFVLKQLFDMTKSNDPEENIHYLVLVFVVDMLPWTDASKIYSKSDSLYSDDHLLGLIYRSCFSFSSNYFIEKNGDKGNNLVHINSTSELKEAGIRLKRSKGMNLLDATFLEGVLNLPPIQVSDNTESILRNLIAYELCLSNNHPKYVTSYAFLMNCLINSSKDVAILRRHGIISNFLGGDGMICDMFSRLGTNVLISSSFCYFDVFERVNRHCRIRHKMWVTKLRRNYFNSPWSMLSFLGATTLIFFTITQTVFSALSYRDK</sequence>
<feature type="transmembrane region" description="Helical" evidence="1">
    <location>
        <begin position="401"/>
        <end position="425"/>
    </location>
</feature>
<dbReference type="EMBL" id="SDAM02000037">
    <property type="protein sequence ID" value="KAH6835268.1"/>
    <property type="molecule type" value="Genomic_DNA"/>
</dbReference>
<dbReference type="AlphaFoldDB" id="A0AAD4PCW1"/>
<keyword evidence="3" id="KW-1185">Reference proteome</keyword>
<accession>A0AAD4PCW1</accession>
<proteinExistence type="predicted"/>
<dbReference type="Pfam" id="PF03140">
    <property type="entry name" value="DUF247"/>
    <property type="match status" value="1"/>
</dbReference>
<organism evidence="2 3">
    <name type="scientific">Perilla frutescens var. hirtella</name>
    <name type="common">Perilla citriodora</name>
    <name type="synonym">Perilla setoyensis</name>
    <dbReference type="NCBI Taxonomy" id="608512"/>
    <lineage>
        <taxon>Eukaryota</taxon>
        <taxon>Viridiplantae</taxon>
        <taxon>Streptophyta</taxon>
        <taxon>Embryophyta</taxon>
        <taxon>Tracheophyta</taxon>
        <taxon>Spermatophyta</taxon>
        <taxon>Magnoliopsida</taxon>
        <taxon>eudicotyledons</taxon>
        <taxon>Gunneridae</taxon>
        <taxon>Pentapetalae</taxon>
        <taxon>asterids</taxon>
        <taxon>lamiids</taxon>
        <taxon>Lamiales</taxon>
        <taxon>Lamiaceae</taxon>
        <taxon>Nepetoideae</taxon>
        <taxon>Elsholtzieae</taxon>
        <taxon>Perilla</taxon>
    </lineage>
</organism>
<evidence type="ECO:0000313" key="2">
    <source>
        <dbReference type="EMBL" id="KAH6835268.1"/>
    </source>
</evidence>